<gene>
    <name evidence="1" type="ORF">PYW08_015119</name>
</gene>
<sequence>MKILAGLLILAASLQSCNIWASATATTAVAAAAAAAATATTTGHGTSTSHSSSTATASSSSSSSTTTSSGTTTSVATATASAVATSTTYNAPSGHIICDCERTYKPVCCSDGKTYSNDCIRRCISAHRVENNFEPIHFKSHGVCPDMPCNCFPGGKPVCGSDGHTYGNDCYFRCENNRRKELCLDPIHVAHQGFCRVPTCICPKAIIPVCGTDGRTYRNICVLQCVSRYNKAHCKPGIRVKCEGPCEKENCICPLVVDPLCCSDGNTYHNLCHVHCENRKRYQLGKDPLVVQHKGHCVNCPCPKIYDPVCASNGQTFANTCTLNCENKRRKEKKLCELTKVSHGVCPCMCTLDYNPVCGTDDKTYPNECKLRCENKRRCDLGITLIGIANYGRCKCRCGHCTRRYEPVCGTDGRTYWNHCWLKCNRDCSHDDGQRPCFKCHGPC</sequence>
<name>A0ACC2QVV5_9NEOP</name>
<evidence type="ECO:0000313" key="2">
    <source>
        <dbReference type="Proteomes" id="UP001231649"/>
    </source>
</evidence>
<dbReference type="Proteomes" id="UP001231649">
    <property type="component" value="Chromosome 7"/>
</dbReference>
<keyword evidence="2" id="KW-1185">Reference proteome</keyword>
<protein>
    <submittedName>
        <fullName evidence="1">Uncharacterized protein</fullName>
    </submittedName>
</protein>
<dbReference type="EMBL" id="CM056783">
    <property type="protein sequence ID" value="KAJ8726722.1"/>
    <property type="molecule type" value="Genomic_DNA"/>
</dbReference>
<reference evidence="1" key="1">
    <citation type="submission" date="2023-03" db="EMBL/GenBank/DDBJ databases">
        <title>Chromosome-level genomes of two armyworms, Mythimna separata and Mythimna loreyi, provide insights into the biosynthesis and reception of sex pheromones.</title>
        <authorList>
            <person name="Zhao H."/>
        </authorList>
    </citation>
    <scope>NUCLEOTIDE SEQUENCE</scope>
    <source>
        <strain evidence="1">BeijingLab</strain>
    </source>
</reference>
<accession>A0ACC2QVV5</accession>
<organism evidence="1 2">
    <name type="scientific">Mythimna loreyi</name>
    <dbReference type="NCBI Taxonomy" id="667449"/>
    <lineage>
        <taxon>Eukaryota</taxon>
        <taxon>Metazoa</taxon>
        <taxon>Ecdysozoa</taxon>
        <taxon>Arthropoda</taxon>
        <taxon>Hexapoda</taxon>
        <taxon>Insecta</taxon>
        <taxon>Pterygota</taxon>
        <taxon>Neoptera</taxon>
        <taxon>Endopterygota</taxon>
        <taxon>Lepidoptera</taxon>
        <taxon>Glossata</taxon>
        <taxon>Ditrysia</taxon>
        <taxon>Noctuoidea</taxon>
        <taxon>Noctuidae</taxon>
        <taxon>Noctuinae</taxon>
        <taxon>Hadenini</taxon>
        <taxon>Mythimna</taxon>
    </lineage>
</organism>
<comment type="caution">
    <text evidence="1">The sequence shown here is derived from an EMBL/GenBank/DDBJ whole genome shotgun (WGS) entry which is preliminary data.</text>
</comment>
<proteinExistence type="predicted"/>
<evidence type="ECO:0000313" key="1">
    <source>
        <dbReference type="EMBL" id="KAJ8726722.1"/>
    </source>
</evidence>